<protein>
    <recommendedName>
        <fullName evidence="4">Helix-turn-helix domain-containing protein</fullName>
    </recommendedName>
</protein>
<dbReference type="Proteomes" id="UP000550501">
    <property type="component" value="Unassembled WGS sequence"/>
</dbReference>
<evidence type="ECO:0000256" key="1">
    <source>
        <dbReference type="SAM" id="MobiDB-lite"/>
    </source>
</evidence>
<name>A0A839Q928_MYCIR</name>
<accession>A0A839Q928</accession>
<comment type="caution">
    <text evidence="2">The sequence shown here is derived from an EMBL/GenBank/DDBJ whole genome shotgun (WGS) entry which is preliminary data.</text>
</comment>
<gene>
    <name evidence="2" type="ORF">FHR72_003643</name>
</gene>
<evidence type="ECO:0008006" key="4">
    <source>
        <dbReference type="Google" id="ProtNLM"/>
    </source>
</evidence>
<organism evidence="2 3">
    <name type="scientific">Mycolicibacterium iranicum</name>
    <name type="common">Mycobacterium iranicum</name>
    <dbReference type="NCBI Taxonomy" id="912594"/>
    <lineage>
        <taxon>Bacteria</taxon>
        <taxon>Bacillati</taxon>
        <taxon>Actinomycetota</taxon>
        <taxon>Actinomycetes</taxon>
        <taxon>Mycobacteriales</taxon>
        <taxon>Mycobacteriaceae</taxon>
        <taxon>Mycolicibacterium</taxon>
    </lineage>
</organism>
<proteinExistence type="predicted"/>
<dbReference type="AlphaFoldDB" id="A0A839Q928"/>
<dbReference type="EMBL" id="JACHVU010000008">
    <property type="protein sequence ID" value="MBB2992147.1"/>
    <property type="molecule type" value="Genomic_DNA"/>
</dbReference>
<reference evidence="2 3" key="1">
    <citation type="submission" date="2020-08" db="EMBL/GenBank/DDBJ databases">
        <title>The Agave Microbiome: Exploring the role of microbial communities in plant adaptations to desert environments.</title>
        <authorList>
            <person name="Partida-Martinez L.P."/>
        </authorList>
    </citation>
    <scope>NUCLEOTIDE SEQUENCE [LARGE SCALE GENOMIC DNA]</scope>
    <source>
        <strain evidence="2 3">AT2.18</strain>
    </source>
</reference>
<evidence type="ECO:0000313" key="2">
    <source>
        <dbReference type="EMBL" id="MBB2992147.1"/>
    </source>
</evidence>
<keyword evidence="3" id="KW-1185">Reference proteome</keyword>
<feature type="region of interest" description="Disordered" evidence="1">
    <location>
        <begin position="113"/>
        <end position="245"/>
    </location>
</feature>
<evidence type="ECO:0000313" key="3">
    <source>
        <dbReference type="Proteomes" id="UP000550501"/>
    </source>
</evidence>
<sequence length="245" mass="26252">MALPIIAWDQAYNRNGDGKLPRAVMNVIRTYMNNHTLAGWVSQETLARDIGLDESNVRRQIKKNTEAGWIAVTKRGRAGRASEYRLTYPQPGANARLNVGDEQSPTVQIRTVTGRGSNQAQMPGYTPQPGADARLLPGADARPTTRGTSPQEKFPIAVGGRTEAPSNGADTRGRGGPTHEAACDEAAEVEHRPVGLQPPTATGSRFDDPFAREPAWLAGSRAREERGSPSLQPAAAGGPPDSPWD</sequence>